<dbReference type="InterPro" id="IPR006342">
    <property type="entry name" value="FkbM_mtfrase"/>
</dbReference>
<comment type="caution">
    <text evidence="3">The sequence shown here is derived from an EMBL/GenBank/DDBJ whole genome shotgun (WGS) entry which is preliminary data.</text>
</comment>
<gene>
    <name evidence="3" type="ORF">CAMP_LOCUS4788</name>
</gene>
<dbReference type="Pfam" id="PF05050">
    <property type="entry name" value="Methyltransf_21"/>
    <property type="match status" value="1"/>
</dbReference>
<dbReference type="PANTHER" id="PTHR22989:SF3">
    <property type="entry name" value="METHYLTRANSFERASE FKBM DOMAIN-CONTAINING PROTEIN"/>
    <property type="match status" value="1"/>
</dbReference>
<feature type="transmembrane region" description="Helical" evidence="1">
    <location>
        <begin position="6"/>
        <end position="27"/>
    </location>
</feature>
<evidence type="ECO:0000313" key="4">
    <source>
        <dbReference type="Proteomes" id="UP001152747"/>
    </source>
</evidence>
<proteinExistence type="predicted"/>
<reference evidence="3" key="1">
    <citation type="submission" date="2022-11" db="EMBL/GenBank/DDBJ databases">
        <authorList>
            <person name="Kikuchi T."/>
        </authorList>
    </citation>
    <scope>NUCLEOTIDE SEQUENCE</scope>
    <source>
        <strain evidence="3">PS1010</strain>
    </source>
</reference>
<protein>
    <recommendedName>
        <fullName evidence="2">Methyltransferase FkbM domain-containing protein</fullName>
    </recommendedName>
</protein>
<organism evidence="3 4">
    <name type="scientific">Caenorhabditis angaria</name>
    <dbReference type="NCBI Taxonomy" id="860376"/>
    <lineage>
        <taxon>Eukaryota</taxon>
        <taxon>Metazoa</taxon>
        <taxon>Ecdysozoa</taxon>
        <taxon>Nematoda</taxon>
        <taxon>Chromadorea</taxon>
        <taxon>Rhabditida</taxon>
        <taxon>Rhabditina</taxon>
        <taxon>Rhabditomorpha</taxon>
        <taxon>Rhabditoidea</taxon>
        <taxon>Rhabditidae</taxon>
        <taxon>Peloderinae</taxon>
        <taxon>Caenorhabditis</taxon>
    </lineage>
</organism>
<sequence>MKFTIVHLSLFFLLFLVYFLLFKALIFQKFEKKSKLRVFQEWIDCADRSFDFKENPQDFWNSTTKKIDYCGKHFESLKIRGFNNTDEQKFAILPKNRLIDSADIVLSLGVGKDIGAEKKLKQAYDKIPLQFYGADPMFMDNYKIYQEIGKYFPLAISSTDGFYDASVLVGENYTTIPVFHINFLHFIKNILNLKIIDHLWIDNEYSEYGLFPYFYKNGILDQEGITVCQLNMEVHNATLAQKSKFKEFVRNIIDDQKYAIVNNYFEGIHYRLFLVNLDSDYCLYKFFYIL</sequence>
<dbReference type="AlphaFoldDB" id="A0A9P1MZP2"/>
<keyword evidence="1" id="KW-0812">Transmembrane</keyword>
<dbReference type="EMBL" id="CANHGI010000002">
    <property type="protein sequence ID" value="CAI5442151.1"/>
    <property type="molecule type" value="Genomic_DNA"/>
</dbReference>
<feature type="domain" description="Methyltransferase FkbM" evidence="2">
    <location>
        <begin position="59"/>
        <end position="258"/>
    </location>
</feature>
<dbReference type="Proteomes" id="UP001152747">
    <property type="component" value="Unassembled WGS sequence"/>
</dbReference>
<evidence type="ECO:0000313" key="3">
    <source>
        <dbReference type="EMBL" id="CAI5442151.1"/>
    </source>
</evidence>
<keyword evidence="1" id="KW-0472">Membrane</keyword>
<accession>A0A9P1MZP2</accession>
<keyword evidence="1" id="KW-1133">Transmembrane helix</keyword>
<evidence type="ECO:0000256" key="1">
    <source>
        <dbReference type="SAM" id="Phobius"/>
    </source>
</evidence>
<evidence type="ECO:0000259" key="2">
    <source>
        <dbReference type="Pfam" id="PF05050"/>
    </source>
</evidence>
<dbReference type="PANTHER" id="PTHR22989">
    <property type="entry name" value="UNCHARACTERIZED DUF13 C.ELEGANS"/>
    <property type="match status" value="1"/>
</dbReference>
<dbReference type="OrthoDB" id="5775722at2759"/>
<keyword evidence="4" id="KW-1185">Reference proteome</keyword>
<name>A0A9P1MZP2_9PELO</name>